<feature type="domain" description="AB hydrolase-1" evidence="2">
    <location>
        <begin position="106"/>
        <end position="301"/>
    </location>
</feature>
<accession>A0A8H7PJC5</accession>
<dbReference type="PANTHER" id="PTHR43433">
    <property type="entry name" value="HYDROLASE, ALPHA/BETA FOLD FAMILY PROTEIN"/>
    <property type="match status" value="1"/>
</dbReference>
<evidence type="ECO:0000259" key="2">
    <source>
        <dbReference type="Pfam" id="PF00561"/>
    </source>
</evidence>
<dbReference type="PANTHER" id="PTHR43433:SF5">
    <property type="entry name" value="AB HYDROLASE-1 DOMAIN-CONTAINING PROTEIN"/>
    <property type="match status" value="1"/>
</dbReference>
<dbReference type="InterPro" id="IPR000073">
    <property type="entry name" value="AB_hydrolase_1"/>
</dbReference>
<dbReference type="OrthoDB" id="19657at2759"/>
<dbReference type="EMBL" id="JAEPQZ010000012">
    <property type="protein sequence ID" value="KAG2175037.1"/>
    <property type="molecule type" value="Genomic_DNA"/>
</dbReference>
<dbReference type="Proteomes" id="UP000654370">
    <property type="component" value="Unassembled WGS sequence"/>
</dbReference>
<evidence type="ECO:0000313" key="4">
    <source>
        <dbReference type="Proteomes" id="UP000654370"/>
    </source>
</evidence>
<keyword evidence="1" id="KW-1133">Transmembrane helix</keyword>
<evidence type="ECO:0000313" key="3">
    <source>
        <dbReference type="EMBL" id="KAG2175037.1"/>
    </source>
</evidence>
<comment type="caution">
    <text evidence="3">The sequence shown here is derived from an EMBL/GenBank/DDBJ whole genome shotgun (WGS) entry which is preliminary data.</text>
</comment>
<keyword evidence="1" id="KW-0472">Membrane</keyword>
<dbReference type="SUPFAM" id="SSF53474">
    <property type="entry name" value="alpha/beta-Hydrolases"/>
    <property type="match status" value="1"/>
</dbReference>
<gene>
    <name evidence="3" type="ORF">INT43_006099</name>
</gene>
<reference evidence="3" key="1">
    <citation type="submission" date="2020-12" db="EMBL/GenBank/DDBJ databases">
        <title>Metabolic potential, ecology and presence of endohyphal bacteria is reflected in genomic diversity of Mucoromycotina.</title>
        <authorList>
            <person name="Muszewska A."/>
            <person name="Okrasinska A."/>
            <person name="Steczkiewicz K."/>
            <person name="Drgas O."/>
            <person name="Orlowska M."/>
            <person name="Perlinska-Lenart U."/>
            <person name="Aleksandrzak-Piekarczyk T."/>
            <person name="Szatraj K."/>
            <person name="Zielenkiewicz U."/>
            <person name="Pilsyk S."/>
            <person name="Malc E."/>
            <person name="Mieczkowski P."/>
            <person name="Kruszewska J.S."/>
            <person name="Biernat P."/>
            <person name="Pawlowska J."/>
        </authorList>
    </citation>
    <scope>NUCLEOTIDE SEQUENCE</scope>
    <source>
        <strain evidence="3">WA0000067209</strain>
    </source>
</reference>
<evidence type="ECO:0000256" key="1">
    <source>
        <dbReference type="SAM" id="Phobius"/>
    </source>
</evidence>
<proteinExistence type="predicted"/>
<dbReference type="Pfam" id="PF00561">
    <property type="entry name" value="Abhydrolase_1"/>
    <property type="match status" value="1"/>
</dbReference>
<keyword evidence="1" id="KW-0812">Transmembrane</keyword>
<protein>
    <recommendedName>
        <fullName evidence="2">AB hydrolase-1 domain-containing protein</fullName>
    </recommendedName>
</protein>
<dbReference type="Gene3D" id="3.40.50.1820">
    <property type="entry name" value="alpha/beta hydrolase"/>
    <property type="match status" value="1"/>
</dbReference>
<sequence>MVQTGNFVAGKKRTHLASLYYEIHGNGPEKICLVMGCDELIVVLYRPNTLHLQANIPYLSLITVAVALAILPGDSMRMFLLYMVFILYKDYHVLTYHEPQPSTSQLANDTIELLDHLGWDKDVNLVGISMGGMISLEVAYRTPERLSSLILTSTTARRNIPTWKTVSALAKVALFTPDPRDKVQTIVDLLYPADWLSQAPSNPKLAKYETNRDYATHSFIKHATKSRLQPVRGNIGQSAACLRHNVSDARLKKIKDSNIPTMVITGTIDNFVNPAHSHHLQKILGARYEVFEGSGHAIPEEQADRYNALLEEFFESAKVSKL</sequence>
<keyword evidence="4" id="KW-1185">Reference proteome</keyword>
<dbReference type="AlphaFoldDB" id="A0A8H7PJC5"/>
<dbReference type="InterPro" id="IPR029058">
    <property type="entry name" value="AB_hydrolase_fold"/>
</dbReference>
<dbReference type="InterPro" id="IPR050471">
    <property type="entry name" value="AB_hydrolase"/>
</dbReference>
<organism evidence="3 4">
    <name type="scientific">Mortierella isabellina</name>
    <name type="common">Filamentous fungus</name>
    <name type="synonym">Umbelopsis isabellina</name>
    <dbReference type="NCBI Taxonomy" id="91625"/>
    <lineage>
        <taxon>Eukaryota</taxon>
        <taxon>Fungi</taxon>
        <taxon>Fungi incertae sedis</taxon>
        <taxon>Mucoromycota</taxon>
        <taxon>Mucoromycotina</taxon>
        <taxon>Umbelopsidomycetes</taxon>
        <taxon>Umbelopsidales</taxon>
        <taxon>Umbelopsidaceae</taxon>
        <taxon>Umbelopsis</taxon>
    </lineage>
</organism>
<name>A0A8H7PJC5_MORIS</name>
<feature type="transmembrane region" description="Helical" evidence="1">
    <location>
        <begin position="56"/>
        <end position="73"/>
    </location>
</feature>